<comment type="caution">
    <text evidence="1">The sequence shown here is derived from an EMBL/GenBank/DDBJ whole genome shotgun (WGS) entry which is preliminary data.</text>
</comment>
<reference evidence="1" key="1">
    <citation type="journal article" date="2015" name="Nature">
        <title>Complex archaea that bridge the gap between prokaryotes and eukaryotes.</title>
        <authorList>
            <person name="Spang A."/>
            <person name="Saw J.H."/>
            <person name="Jorgensen S.L."/>
            <person name="Zaremba-Niedzwiedzka K."/>
            <person name="Martijn J."/>
            <person name="Lind A.E."/>
            <person name="van Eijk R."/>
            <person name="Schleper C."/>
            <person name="Guy L."/>
            <person name="Ettema T.J."/>
        </authorList>
    </citation>
    <scope>NUCLEOTIDE SEQUENCE</scope>
</reference>
<dbReference type="AlphaFoldDB" id="A0A0F9FRA4"/>
<evidence type="ECO:0000313" key="1">
    <source>
        <dbReference type="EMBL" id="KKL88723.1"/>
    </source>
</evidence>
<name>A0A0F9FRA4_9ZZZZ</name>
<organism evidence="1">
    <name type="scientific">marine sediment metagenome</name>
    <dbReference type="NCBI Taxonomy" id="412755"/>
    <lineage>
        <taxon>unclassified sequences</taxon>
        <taxon>metagenomes</taxon>
        <taxon>ecological metagenomes</taxon>
    </lineage>
</organism>
<accession>A0A0F9FRA4</accession>
<gene>
    <name evidence="1" type="ORF">LCGC14_1921870</name>
</gene>
<proteinExistence type="predicted"/>
<dbReference type="EMBL" id="LAZR01020480">
    <property type="protein sequence ID" value="KKL88723.1"/>
    <property type="molecule type" value="Genomic_DNA"/>
</dbReference>
<sequence length="151" mass="17499">MNKYPSPTTVGLSVTFNNYLIELLCLNMDRKLCARFWKYGGKYWVAKYRREIKGVHNLLKNFESLEDVLLQRTIINTVRKLDIKSMLATKTVNKVVKAVKINYEQELSKRKQMVSNTKPHESISSSEFVDTGRETRLAKIKAIQHGKESDC</sequence>
<protein>
    <submittedName>
        <fullName evidence="1">Uncharacterized protein</fullName>
    </submittedName>
</protein>